<accession>A0A2W5TER8</accession>
<name>A0A2W5TER8_9BACT</name>
<dbReference type="InterPro" id="IPR005534">
    <property type="entry name" value="Curli_assmbl/transp-comp_CsgG"/>
</dbReference>
<evidence type="ECO:0000313" key="1">
    <source>
        <dbReference type="EMBL" id="PZR13999.1"/>
    </source>
</evidence>
<reference evidence="1 2" key="1">
    <citation type="submission" date="2017-08" db="EMBL/GenBank/DDBJ databases">
        <title>Infants hospitalized years apart are colonized by the same room-sourced microbial strains.</title>
        <authorList>
            <person name="Brooks B."/>
            <person name="Olm M.R."/>
            <person name="Firek B.A."/>
            <person name="Baker R."/>
            <person name="Thomas B.C."/>
            <person name="Morowitz M.J."/>
            <person name="Banfield J.F."/>
        </authorList>
    </citation>
    <scope>NUCLEOTIDE SEQUENCE [LARGE SCALE GENOMIC DNA]</scope>
    <source>
        <strain evidence="1">S2_003_000_R2_14</strain>
    </source>
</reference>
<dbReference type="Proteomes" id="UP000249061">
    <property type="component" value="Unassembled WGS sequence"/>
</dbReference>
<organism evidence="1 2">
    <name type="scientific">Archangium gephyra</name>
    <dbReference type="NCBI Taxonomy" id="48"/>
    <lineage>
        <taxon>Bacteria</taxon>
        <taxon>Pseudomonadati</taxon>
        <taxon>Myxococcota</taxon>
        <taxon>Myxococcia</taxon>
        <taxon>Myxococcales</taxon>
        <taxon>Cystobacterineae</taxon>
        <taxon>Archangiaceae</taxon>
        <taxon>Archangium</taxon>
    </lineage>
</organism>
<dbReference type="Gene3D" id="3.40.50.10610">
    <property type="entry name" value="ABC-type transport auxiliary lipoprotein component"/>
    <property type="match status" value="1"/>
</dbReference>
<proteinExistence type="predicted"/>
<dbReference type="Gene3D" id="1.25.40.10">
    <property type="entry name" value="Tetratricopeptide repeat domain"/>
    <property type="match status" value="1"/>
</dbReference>
<evidence type="ECO:0000313" key="2">
    <source>
        <dbReference type="Proteomes" id="UP000249061"/>
    </source>
</evidence>
<sequence length="719" mass="80929">MLSLSLMMVLAAADKPVVSVLYFEARTRDEELVFAGKGLADMLTTDLVAWEGVRVVERTRLEEVLKEVDFQQTKYVDKKTAVKIGSALGADYLVVGSLQSAGDKLRVDARLVKAKTFEDVVSASETDSKDKIFDIEQRLANTLVAKIDDKLTANANARRKAKVPDLATVVAYGKVLDLSDKGQLEEAQAAMRALLSKTPTFLLARERQAELLKALEEFQKRKKDMIAGSAVELSKLIDKTLSDESRFSELNKEQQEHYLGMRLMKGKFLARVMKQFLTNREHFRVAKKGEEGRALTAMRDWYENQRRYVQEWERTARQFATVVNGVSYPPALSPNFAADEERLATESQFGSVTINDLGFENLARFVLEGFVEDGDHFRVRPVLGAADPKIDKAVRDEIEARVKDAIAKSAAGDKRAESNGVRLLNQLAEAAVMKGDIDAAVVAYQRVLDSFPFDSRSDWTEKRIKELLEGRGNEFRDINAWSNAMSECKDMDLRIGVEIYTRRMAQSGLKAIDEVATELGKCKVTRSNQGGVAYAYNTLAMASARAEDCDGYRKYVRKYLENDGSVSDMLGYNKNHVPWCKLGDVQKDLTWFKAALDRSWSVEFTRNLVSQKSNDKSVFFVRGSTDGPRVPDGVEEEMDLRLERGKDGTYTCVTGRWRRYWGEYIEGPCKVTVTKWAPDDGPGFDEGTFEITFPNAKGPDGRVQKVEISKGEFRTKRER</sequence>
<evidence type="ECO:0008006" key="3">
    <source>
        <dbReference type="Google" id="ProtNLM"/>
    </source>
</evidence>
<dbReference type="EMBL" id="QFQP01000008">
    <property type="protein sequence ID" value="PZR13999.1"/>
    <property type="molecule type" value="Genomic_DNA"/>
</dbReference>
<dbReference type="InterPro" id="IPR011990">
    <property type="entry name" value="TPR-like_helical_dom_sf"/>
</dbReference>
<dbReference type="AlphaFoldDB" id="A0A2W5TER8"/>
<dbReference type="GO" id="GO:0030288">
    <property type="term" value="C:outer membrane-bounded periplasmic space"/>
    <property type="evidence" value="ECO:0007669"/>
    <property type="project" value="InterPro"/>
</dbReference>
<protein>
    <recommendedName>
        <fullName evidence="3">FlgO domain-containing protein</fullName>
    </recommendedName>
</protein>
<dbReference type="SUPFAM" id="SSF48452">
    <property type="entry name" value="TPR-like"/>
    <property type="match status" value="1"/>
</dbReference>
<comment type="caution">
    <text evidence="1">The sequence shown here is derived from an EMBL/GenBank/DDBJ whole genome shotgun (WGS) entry which is preliminary data.</text>
</comment>
<gene>
    <name evidence="1" type="ORF">DI536_11825</name>
</gene>
<dbReference type="Pfam" id="PF03783">
    <property type="entry name" value="CsgG"/>
    <property type="match status" value="1"/>
</dbReference>